<feature type="region of interest" description="Disordered" evidence="1">
    <location>
        <begin position="102"/>
        <end position="132"/>
    </location>
</feature>
<name>A0ABY7UKY4_9CORY</name>
<dbReference type="RefSeq" id="WP_042409048.1">
    <property type="nucleotide sequence ID" value="NZ_CBYN010000106.1"/>
</dbReference>
<feature type="signal peptide" evidence="3">
    <location>
        <begin position="1"/>
        <end position="24"/>
    </location>
</feature>
<dbReference type="EMBL" id="CP063194">
    <property type="protein sequence ID" value="WCZ39335.1"/>
    <property type="molecule type" value="Genomic_DNA"/>
</dbReference>
<organism evidence="4 5">
    <name type="scientific">Corynebacterium jeddahense</name>
    <dbReference type="NCBI Taxonomy" id="1414719"/>
    <lineage>
        <taxon>Bacteria</taxon>
        <taxon>Bacillati</taxon>
        <taxon>Actinomycetota</taxon>
        <taxon>Actinomycetes</taxon>
        <taxon>Mycobacteriales</taxon>
        <taxon>Corynebacteriaceae</taxon>
        <taxon>Corynebacterium</taxon>
    </lineage>
</organism>
<feature type="transmembrane region" description="Helical" evidence="2">
    <location>
        <begin position="181"/>
        <end position="201"/>
    </location>
</feature>
<proteinExistence type="predicted"/>
<keyword evidence="5" id="KW-1185">Reference proteome</keyword>
<evidence type="ECO:0000313" key="5">
    <source>
        <dbReference type="Proteomes" id="UP001218071"/>
    </source>
</evidence>
<feature type="compositionally biased region" description="Polar residues" evidence="1">
    <location>
        <begin position="123"/>
        <end position="132"/>
    </location>
</feature>
<sequence>MRNPVAAAAVASALVPCLSVASLAAPAALAEPSADDNPRECTIEYTADDIPALAAGLHGDDILYQATSRRAAIDAWNDGQAKLKAGLGANGWGTVSDVVEDGAHPGPADNTGSSVAREEFERVSSQPQPLRTSHFSPAEVAFFENAADYTSQRLTDCGKDIARTAPEAPSSLKLALAPNKIASIVLAILSAVCAGLAATGMRIPGVEMPELPQLPW</sequence>
<evidence type="ECO:0000256" key="3">
    <source>
        <dbReference type="SAM" id="SignalP"/>
    </source>
</evidence>
<accession>A0ABY7UKY4</accession>
<keyword evidence="3" id="KW-0732">Signal</keyword>
<keyword evidence="2" id="KW-0812">Transmembrane</keyword>
<evidence type="ECO:0000256" key="1">
    <source>
        <dbReference type="SAM" id="MobiDB-lite"/>
    </source>
</evidence>
<dbReference type="Proteomes" id="UP001218071">
    <property type="component" value="Chromosome"/>
</dbReference>
<gene>
    <name evidence="4" type="ORF">CJEDD_08730</name>
</gene>
<evidence type="ECO:0000256" key="2">
    <source>
        <dbReference type="SAM" id="Phobius"/>
    </source>
</evidence>
<feature type="chain" id="PRO_5046369329" description="Secreted protein" evidence="3">
    <location>
        <begin position="25"/>
        <end position="216"/>
    </location>
</feature>
<reference evidence="4 5" key="1">
    <citation type="submission" date="2020-10" db="EMBL/GenBank/DDBJ databases">
        <title>Complete genome sequence of Corynebacterium jeddahense DSM 45997, type strain of Corynebacterium jeddahense.</title>
        <authorList>
            <person name="Busche T."/>
            <person name="Kalinowski J."/>
            <person name="Ruckert C."/>
        </authorList>
    </citation>
    <scope>NUCLEOTIDE SEQUENCE [LARGE SCALE GENOMIC DNA]</scope>
    <source>
        <strain evidence="4 5">DSM 45997</strain>
    </source>
</reference>
<keyword evidence="2" id="KW-0472">Membrane</keyword>
<evidence type="ECO:0000313" key="4">
    <source>
        <dbReference type="EMBL" id="WCZ39335.1"/>
    </source>
</evidence>
<evidence type="ECO:0008006" key="6">
    <source>
        <dbReference type="Google" id="ProtNLM"/>
    </source>
</evidence>
<keyword evidence="2" id="KW-1133">Transmembrane helix</keyword>
<protein>
    <recommendedName>
        <fullName evidence="6">Secreted protein</fullName>
    </recommendedName>
</protein>